<dbReference type="InterPro" id="IPR036052">
    <property type="entry name" value="TrpB-like_PALP_sf"/>
</dbReference>
<comment type="catalytic activity">
    <reaction evidence="1 11">
        <text>L-threonine = 2-oxobutanoate + NH4(+)</text>
        <dbReference type="Rhea" id="RHEA:22108"/>
        <dbReference type="ChEBI" id="CHEBI:16763"/>
        <dbReference type="ChEBI" id="CHEBI:28938"/>
        <dbReference type="ChEBI" id="CHEBI:57926"/>
        <dbReference type="EC" id="4.3.1.19"/>
    </reaction>
</comment>
<dbReference type="EMBL" id="CP138858">
    <property type="protein sequence ID" value="WPJ96920.1"/>
    <property type="molecule type" value="Genomic_DNA"/>
</dbReference>
<organism evidence="13 14">
    <name type="scientific">Coraliomargarita algicola</name>
    <dbReference type="NCBI Taxonomy" id="3092156"/>
    <lineage>
        <taxon>Bacteria</taxon>
        <taxon>Pseudomonadati</taxon>
        <taxon>Verrucomicrobiota</taxon>
        <taxon>Opitutia</taxon>
        <taxon>Puniceicoccales</taxon>
        <taxon>Coraliomargaritaceae</taxon>
        <taxon>Coraliomargarita</taxon>
    </lineage>
</organism>
<dbReference type="Pfam" id="PF00291">
    <property type="entry name" value="PALP"/>
    <property type="match status" value="1"/>
</dbReference>
<protein>
    <recommendedName>
        <fullName evidence="11">L-threonine dehydratase</fullName>
        <ecNumber evidence="11">4.3.1.19</ecNumber>
    </recommendedName>
    <alternativeName>
        <fullName evidence="11">Threonine deaminase</fullName>
    </alternativeName>
</protein>
<comment type="function">
    <text evidence="11">Catalyzes the anaerobic formation of alpha-ketobutyrate and ammonia from threonine in a two-step reaction. The first step involved a dehydration of threonine and a production of enamine intermediates (aminocrotonate), which tautomerizes to its imine form (iminobutyrate). Both intermediates are unstable and short-lived. The second step is the nonenzymatic hydrolysis of the enamine/imine intermediates to form 2-ketobutyrate and free ammonia. In the low water environment of the cell, the second step is accelerated by RidA.</text>
</comment>
<dbReference type="InterPro" id="IPR001926">
    <property type="entry name" value="TrpB-like_PALP"/>
</dbReference>
<proteinExistence type="inferred from homology"/>
<comment type="subunit">
    <text evidence="11">Homotetramer.</text>
</comment>
<comment type="cofactor">
    <cofactor evidence="2 11">
        <name>pyridoxal 5'-phosphate</name>
        <dbReference type="ChEBI" id="CHEBI:597326"/>
    </cofactor>
</comment>
<evidence type="ECO:0000259" key="12">
    <source>
        <dbReference type="PROSITE" id="PS51672"/>
    </source>
</evidence>
<dbReference type="InterPro" id="IPR050147">
    <property type="entry name" value="Ser/Thr_Dehydratase"/>
</dbReference>
<keyword evidence="8 11" id="KW-0663">Pyridoxal phosphate</keyword>
<dbReference type="InterPro" id="IPR038110">
    <property type="entry name" value="TD_ACT-like_sf"/>
</dbReference>
<evidence type="ECO:0000256" key="3">
    <source>
        <dbReference type="ARBA" id="ARBA00004810"/>
    </source>
</evidence>
<gene>
    <name evidence="11 13" type="primary">ilvA</name>
    <name evidence="13" type="ORF">SH580_04265</name>
</gene>
<keyword evidence="5 11" id="KW-0028">Amino-acid biosynthesis</keyword>
<keyword evidence="7" id="KW-0677">Repeat</keyword>
<evidence type="ECO:0000256" key="11">
    <source>
        <dbReference type="RuleBase" id="RU362012"/>
    </source>
</evidence>
<dbReference type="NCBIfam" id="TIGR01124">
    <property type="entry name" value="ilvA_2Cterm"/>
    <property type="match status" value="1"/>
</dbReference>
<comment type="similarity">
    <text evidence="4 11">Belongs to the serine/threonine dehydratase family.</text>
</comment>
<dbReference type="Proteomes" id="UP001324993">
    <property type="component" value="Chromosome"/>
</dbReference>
<evidence type="ECO:0000256" key="4">
    <source>
        <dbReference type="ARBA" id="ARBA00010869"/>
    </source>
</evidence>
<dbReference type="SUPFAM" id="SSF53686">
    <property type="entry name" value="Tryptophan synthase beta subunit-like PLP-dependent enzymes"/>
    <property type="match status" value="1"/>
</dbReference>
<sequence>MNSESLQRSLRQEILFARRRIYEVGEATPLHSIILEDPELKIFVKREDLSPIHAYKWRGAYNRMAQLSPDELAGGVVTASAGNHAQGVALAARKLGSHAIIYMPLSTPRMKQVAVQRHGGDCVTIRLHGDSYDSASAAAHECAAKDGLTYIHAYDDLAVMAGQGTLADEIVMSGKGPFDVAYLQVGGGGMAAATATWLKMNFPEIRIIGVEGVHQASMAAAVQAGKPIALDQVDVFCDGTAVRKVGTLTHQICSDLVDEWMTVSNDEVSAAIQFLWEQLRCIPEPSGAMGVAAILKHRHQLAGKRVLSVLCGANMDFEQLATIARRAAVGAARRRYLKIQIPEKAGAMYGLLKSLPETVNIVDFQYGKTDAEMAGPVIGFDLSPMQFTVLTQALSDGGYLYNEVTSETDVDVAFRLIHYESKLLRHPIFITLEFHERSGALADFLRAVSPHSNLAYFNYVYSGERVGRALLGFEFETPAGYDNFEQVLQSAKHAYRAYQRVSESSLKRILG</sequence>
<dbReference type="PROSITE" id="PS51672">
    <property type="entry name" value="ACT_LIKE"/>
    <property type="match status" value="1"/>
</dbReference>
<dbReference type="EC" id="4.3.1.19" evidence="11"/>
<dbReference type="InterPro" id="IPR001721">
    <property type="entry name" value="TD_ACT-like"/>
</dbReference>
<feature type="domain" description="ACT-like" evidence="12">
    <location>
        <begin position="428"/>
        <end position="500"/>
    </location>
</feature>
<comment type="pathway">
    <text evidence="3 11">Amino-acid biosynthesis; L-isoleucine biosynthesis; 2-oxobutanoate from L-threonine: step 1/1.</text>
</comment>
<dbReference type="InterPro" id="IPR045865">
    <property type="entry name" value="ACT-like_dom_sf"/>
</dbReference>
<evidence type="ECO:0000313" key="14">
    <source>
        <dbReference type="Proteomes" id="UP001324993"/>
    </source>
</evidence>
<evidence type="ECO:0000256" key="10">
    <source>
        <dbReference type="ARBA" id="ARBA00023304"/>
    </source>
</evidence>
<dbReference type="Gene3D" id="3.40.1020.10">
    <property type="entry name" value="Biosynthetic Threonine Deaminase, Domain 3"/>
    <property type="match status" value="1"/>
</dbReference>
<evidence type="ECO:0000256" key="2">
    <source>
        <dbReference type="ARBA" id="ARBA00001933"/>
    </source>
</evidence>
<dbReference type="Gene3D" id="3.40.50.1100">
    <property type="match status" value="2"/>
</dbReference>
<name>A0ABZ0RQ76_9BACT</name>
<dbReference type="PANTHER" id="PTHR48078">
    <property type="entry name" value="THREONINE DEHYDRATASE, MITOCHONDRIAL-RELATED"/>
    <property type="match status" value="1"/>
</dbReference>
<dbReference type="InterPro" id="IPR005787">
    <property type="entry name" value="Thr_deHydtase_biosynth"/>
</dbReference>
<keyword evidence="6 11" id="KW-0412">Isoleucine biosynthesis</keyword>
<dbReference type="RefSeq" id="WP_319833777.1">
    <property type="nucleotide sequence ID" value="NZ_CP138858.1"/>
</dbReference>
<evidence type="ECO:0000256" key="9">
    <source>
        <dbReference type="ARBA" id="ARBA00023239"/>
    </source>
</evidence>
<keyword evidence="9 11" id="KW-0456">Lyase</keyword>
<dbReference type="Pfam" id="PF00585">
    <property type="entry name" value="Thr_dehydrat_C"/>
    <property type="match status" value="2"/>
</dbReference>
<evidence type="ECO:0000256" key="1">
    <source>
        <dbReference type="ARBA" id="ARBA00001274"/>
    </source>
</evidence>
<dbReference type="SUPFAM" id="SSF55021">
    <property type="entry name" value="ACT-like"/>
    <property type="match status" value="2"/>
</dbReference>
<evidence type="ECO:0000256" key="6">
    <source>
        <dbReference type="ARBA" id="ARBA00022624"/>
    </source>
</evidence>
<evidence type="ECO:0000256" key="7">
    <source>
        <dbReference type="ARBA" id="ARBA00022737"/>
    </source>
</evidence>
<evidence type="ECO:0000313" key="13">
    <source>
        <dbReference type="EMBL" id="WPJ96920.1"/>
    </source>
</evidence>
<accession>A0ABZ0RQ76</accession>
<evidence type="ECO:0000256" key="5">
    <source>
        <dbReference type="ARBA" id="ARBA00022605"/>
    </source>
</evidence>
<keyword evidence="14" id="KW-1185">Reference proteome</keyword>
<keyword evidence="10 11" id="KW-0100">Branched-chain amino acid biosynthesis</keyword>
<dbReference type="CDD" id="cd01562">
    <property type="entry name" value="Thr-dehyd"/>
    <property type="match status" value="1"/>
</dbReference>
<reference evidence="13 14" key="1">
    <citation type="submission" date="2023-11" db="EMBL/GenBank/DDBJ databases">
        <title>Coraliomargarita sp. nov., isolated from marine algae.</title>
        <authorList>
            <person name="Lee J.K."/>
            <person name="Baek J.H."/>
            <person name="Kim J.M."/>
            <person name="Choi D.G."/>
            <person name="Jeon C.O."/>
        </authorList>
    </citation>
    <scope>NUCLEOTIDE SEQUENCE [LARGE SCALE GENOMIC DNA]</scope>
    <source>
        <strain evidence="13 14">J2-16</strain>
    </source>
</reference>
<dbReference type="GO" id="GO:0004794">
    <property type="term" value="F:threonine deaminase activity"/>
    <property type="evidence" value="ECO:0007669"/>
    <property type="project" value="UniProtKB-EC"/>
</dbReference>
<evidence type="ECO:0000256" key="8">
    <source>
        <dbReference type="ARBA" id="ARBA00022898"/>
    </source>
</evidence>